<proteinExistence type="inferred from homology"/>
<dbReference type="OrthoDB" id="1265391at2"/>
<evidence type="ECO:0000256" key="3">
    <source>
        <dbReference type="SAM" id="SignalP"/>
    </source>
</evidence>
<dbReference type="EMBL" id="AP021875">
    <property type="protein sequence ID" value="BBO74247.1"/>
    <property type="molecule type" value="Genomic_DNA"/>
</dbReference>
<evidence type="ECO:0000313" key="5">
    <source>
        <dbReference type="EMBL" id="BBO74247.1"/>
    </source>
</evidence>
<feature type="signal peptide" evidence="3">
    <location>
        <begin position="1"/>
        <end position="24"/>
    </location>
</feature>
<dbReference type="Pfam" id="PF02275">
    <property type="entry name" value="CBAH"/>
    <property type="match status" value="1"/>
</dbReference>
<protein>
    <submittedName>
        <fullName evidence="5">Hydrolase</fullName>
    </submittedName>
</protein>
<dbReference type="SUPFAM" id="SSF56235">
    <property type="entry name" value="N-terminal nucleophile aminohydrolases (Ntn hydrolases)"/>
    <property type="match status" value="1"/>
</dbReference>
<dbReference type="AlphaFoldDB" id="A0A5K7ZDC1"/>
<keyword evidence="3" id="KW-0732">Signal</keyword>
<dbReference type="PANTHER" id="PTHR35527:SF2">
    <property type="entry name" value="HYDROLASE"/>
    <property type="match status" value="1"/>
</dbReference>
<dbReference type="InterPro" id="IPR029055">
    <property type="entry name" value="Ntn_hydrolases_N"/>
</dbReference>
<comment type="similarity">
    <text evidence="1">Belongs to the peptidase C59 family.</text>
</comment>
<organism evidence="5 6">
    <name type="scientific">Desulfosarcina widdelii</name>
    <dbReference type="NCBI Taxonomy" id="947919"/>
    <lineage>
        <taxon>Bacteria</taxon>
        <taxon>Pseudomonadati</taxon>
        <taxon>Thermodesulfobacteriota</taxon>
        <taxon>Desulfobacteria</taxon>
        <taxon>Desulfobacterales</taxon>
        <taxon>Desulfosarcinaceae</taxon>
        <taxon>Desulfosarcina</taxon>
    </lineage>
</organism>
<dbReference type="PANTHER" id="PTHR35527">
    <property type="entry name" value="CHOLOYLGLYCINE HYDROLASE"/>
    <property type="match status" value="1"/>
</dbReference>
<dbReference type="KEGG" id="dwd:DSCW_16640"/>
<evidence type="ECO:0000256" key="1">
    <source>
        <dbReference type="ARBA" id="ARBA00006625"/>
    </source>
</evidence>
<dbReference type="InterPro" id="IPR052193">
    <property type="entry name" value="Peptidase_C59"/>
</dbReference>
<gene>
    <name evidence="5" type="ORF">DSCW_16640</name>
</gene>
<dbReference type="InterPro" id="IPR029132">
    <property type="entry name" value="CBAH/NAAA_C"/>
</dbReference>
<dbReference type="GO" id="GO:0016787">
    <property type="term" value="F:hydrolase activity"/>
    <property type="evidence" value="ECO:0007669"/>
    <property type="project" value="UniProtKB-KW"/>
</dbReference>
<dbReference type="RefSeq" id="WP_155303289.1">
    <property type="nucleotide sequence ID" value="NZ_AP021875.1"/>
</dbReference>
<dbReference type="Gene3D" id="3.60.60.10">
    <property type="entry name" value="Penicillin V Acylase, Chain A"/>
    <property type="match status" value="1"/>
</dbReference>
<name>A0A5K7ZDC1_9BACT</name>
<evidence type="ECO:0000259" key="4">
    <source>
        <dbReference type="Pfam" id="PF02275"/>
    </source>
</evidence>
<dbReference type="Proteomes" id="UP000427769">
    <property type="component" value="Chromosome"/>
</dbReference>
<keyword evidence="2 5" id="KW-0378">Hydrolase</keyword>
<evidence type="ECO:0000256" key="2">
    <source>
        <dbReference type="ARBA" id="ARBA00022801"/>
    </source>
</evidence>
<keyword evidence="6" id="KW-1185">Reference proteome</keyword>
<feature type="domain" description="Choloylglycine hydrolase/NAAA C-terminal" evidence="4">
    <location>
        <begin position="27"/>
        <end position="209"/>
    </location>
</feature>
<sequence length="376" mass="42698">MKIRLLRCSQIALCLLIAIIQVDARACTTFQLKHAGQVLVGKNYDWMVENGLVIVNKRGVSKTGYQPTAENSGLDTPAAWTSKYGSITFTQYGRELGPGGMNEAGLVVESMGLFCNTPNRKYPEPDDRESLLAGQWRQYQLDNFATVKEVIDSDATLRIRPQKGIHTHFIISDRQGNCATIEYLDGKMVCHTGETLPYRALTNNTYSHSLDYLKKDTIPEPDMYKSIERFIRAAKMVEEYNPETSAAPVDYAFKILKSVSWSIDREWKGIPYQSNTRWSIVYDQKNRLIHFKTHGNPEMRSIRLDAFDFSCKTPVKVLNVTATLSGDVSGKFVDYTRQANRELIEAAFTKTVFFPRYSARQLDILADYPDTFGCEQ</sequence>
<accession>A0A5K7ZDC1</accession>
<reference evidence="5 6" key="1">
    <citation type="submission" date="2019-11" db="EMBL/GenBank/DDBJ databases">
        <title>Comparative genomics of hydrocarbon-degrading Desulfosarcina strains.</title>
        <authorList>
            <person name="Watanabe M."/>
            <person name="Kojima H."/>
            <person name="Fukui M."/>
        </authorList>
    </citation>
    <scope>NUCLEOTIDE SEQUENCE [LARGE SCALE GENOMIC DNA]</scope>
    <source>
        <strain evidence="5 6">PP31</strain>
    </source>
</reference>
<feature type="chain" id="PRO_5024380746" evidence="3">
    <location>
        <begin position="25"/>
        <end position="376"/>
    </location>
</feature>
<evidence type="ECO:0000313" key="6">
    <source>
        <dbReference type="Proteomes" id="UP000427769"/>
    </source>
</evidence>